<feature type="domain" description="TonB-dependent receptor plug" evidence="12">
    <location>
        <begin position="67"/>
        <end position="162"/>
    </location>
</feature>
<dbReference type="PANTHER" id="PTHR30069:SF40">
    <property type="entry name" value="TONB-DEPENDENT RECEPTOR NMB0964-RELATED"/>
    <property type="match status" value="1"/>
</dbReference>
<keyword evidence="2 8" id="KW-0813">Transport</keyword>
<dbReference type="PROSITE" id="PS52016">
    <property type="entry name" value="TONB_DEPENDENT_REC_3"/>
    <property type="match status" value="1"/>
</dbReference>
<evidence type="ECO:0000259" key="12">
    <source>
        <dbReference type="Pfam" id="PF07715"/>
    </source>
</evidence>
<evidence type="ECO:0000313" key="13">
    <source>
        <dbReference type="EMBL" id="STY91315.1"/>
    </source>
</evidence>
<dbReference type="GO" id="GO:0009279">
    <property type="term" value="C:cell outer membrane"/>
    <property type="evidence" value="ECO:0007669"/>
    <property type="project" value="UniProtKB-SubCell"/>
</dbReference>
<dbReference type="Gene3D" id="2.170.130.10">
    <property type="entry name" value="TonB-dependent receptor, plug domain"/>
    <property type="match status" value="1"/>
</dbReference>
<comment type="similarity">
    <text evidence="8 9">Belongs to the TonB-dependent receptor family.</text>
</comment>
<evidence type="ECO:0000256" key="2">
    <source>
        <dbReference type="ARBA" id="ARBA00022448"/>
    </source>
</evidence>
<dbReference type="InterPro" id="IPR012910">
    <property type="entry name" value="Plug_dom"/>
</dbReference>
<dbReference type="Pfam" id="PF07715">
    <property type="entry name" value="Plug"/>
    <property type="match status" value="1"/>
</dbReference>
<dbReference type="AlphaFoldDB" id="A0A378PS23"/>
<dbReference type="RefSeq" id="WP_245952197.1">
    <property type="nucleotide sequence ID" value="NZ_UGPZ01000002.1"/>
</dbReference>
<dbReference type="EMBL" id="UGPZ01000002">
    <property type="protein sequence ID" value="STY91315.1"/>
    <property type="molecule type" value="Genomic_DNA"/>
</dbReference>
<evidence type="ECO:0000256" key="5">
    <source>
        <dbReference type="ARBA" id="ARBA00023077"/>
    </source>
</evidence>
<evidence type="ECO:0000256" key="9">
    <source>
        <dbReference type="RuleBase" id="RU003357"/>
    </source>
</evidence>
<dbReference type="GO" id="GO:0015344">
    <property type="term" value="F:siderophore uptake transmembrane transporter activity"/>
    <property type="evidence" value="ECO:0007669"/>
    <property type="project" value="TreeGrafter"/>
</dbReference>
<keyword evidence="5 9" id="KW-0798">TonB box</keyword>
<evidence type="ECO:0000256" key="8">
    <source>
        <dbReference type="PROSITE-ProRule" id="PRU01360"/>
    </source>
</evidence>
<dbReference type="PANTHER" id="PTHR30069">
    <property type="entry name" value="TONB-DEPENDENT OUTER MEMBRANE RECEPTOR"/>
    <property type="match status" value="1"/>
</dbReference>
<dbReference type="Pfam" id="PF00593">
    <property type="entry name" value="TonB_dep_Rec_b-barrel"/>
    <property type="match status" value="1"/>
</dbReference>
<organism evidence="13 14">
    <name type="scientific">Moraxella bovis</name>
    <dbReference type="NCBI Taxonomy" id="476"/>
    <lineage>
        <taxon>Bacteria</taxon>
        <taxon>Pseudomonadati</taxon>
        <taxon>Pseudomonadota</taxon>
        <taxon>Gammaproteobacteria</taxon>
        <taxon>Moraxellales</taxon>
        <taxon>Moraxellaceae</taxon>
        <taxon>Moraxella</taxon>
    </lineage>
</organism>
<evidence type="ECO:0000313" key="14">
    <source>
        <dbReference type="Proteomes" id="UP000254133"/>
    </source>
</evidence>
<proteinExistence type="inferred from homology"/>
<dbReference type="InterPro" id="IPR037066">
    <property type="entry name" value="Plug_dom_sf"/>
</dbReference>
<keyword evidence="7 8" id="KW-0998">Cell outer membrane</keyword>
<feature type="chain" id="PRO_5017003616" evidence="10">
    <location>
        <begin position="39"/>
        <end position="834"/>
    </location>
</feature>
<keyword evidence="6 8" id="KW-0472">Membrane</keyword>
<comment type="subcellular location">
    <subcellularLocation>
        <location evidence="1 8">Cell outer membrane</location>
        <topology evidence="1 8">Multi-pass membrane protein</topology>
    </subcellularLocation>
</comment>
<accession>A0A378PS23</accession>
<keyword evidence="13" id="KW-0675">Receptor</keyword>
<dbReference type="SUPFAM" id="SSF56935">
    <property type="entry name" value="Porins"/>
    <property type="match status" value="1"/>
</dbReference>
<evidence type="ECO:0000256" key="6">
    <source>
        <dbReference type="ARBA" id="ARBA00023136"/>
    </source>
</evidence>
<keyword evidence="3 8" id="KW-1134">Transmembrane beta strand</keyword>
<feature type="signal peptide" evidence="10">
    <location>
        <begin position="1"/>
        <end position="38"/>
    </location>
</feature>
<name>A0A378PS23_MORBO</name>
<evidence type="ECO:0000256" key="1">
    <source>
        <dbReference type="ARBA" id="ARBA00004571"/>
    </source>
</evidence>
<dbReference type="InterPro" id="IPR036942">
    <property type="entry name" value="Beta-barrel_TonB_sf"/>
</dbReference>
<dbReference type="Proteomes" id="UP000254133">
    <property type="component" value="Unassembled WGS sequence"/>
</dbReference>
<evidence type="ECO:0000256" key="3">
    <source>
        <dbReference type="ARBA" id="ARBA00022452"/>
    </source>
</evidence>
<evidence type="ECO:0000256" key="10">
    <source>
        <dbReference type="SAM" id="SignalP"/>
    </source>
</evidence>
<keyword evidence="10" id="KW-0732">Signal</keyword>
<reference evidence="13 14" key="1">
    <citation type="submission" date="2018-06" db="EMBL/GenBank/DDBJ databases">
        <authorList>
            <consortium name="Pathogen Informatics"/>
            <person name="Doyle S."/>
        </authorList>
    </citation>
    <scope>NUCLEOTIDE SEQUENCE [LARGE SCALE GENOMIC DNA]</scope>
    <source>
        <strain evidence="13 14">NCTC9426</strain>
    </source>
</reference>
<sequence length="834" mass="94579">MLKQSSRHLINHQIPKRPSKTPLCLAVAVALSAQLAYADETQSDELTVVLADETIYIDRPSIGTQMTVGRDKLKHRSATLGNALAGELGIHSNPFGGGASKPIIRGQDGVRVKILQNGTDVIDMSALSPDHVVAADTLLASRVELVRGAGTLLYGTASQAGVVNVVDERIPSRMPQGNTKENIEGEMLLRYNTGSNEKVATASLNMGVGQNVAVRVEGLTRRADDYDVPEFQSDVMLDYLPDSHNKSTVGTVGVSYIGDKGHIGVSYSRRQDKYGIPGHNHAYDNCIAHVLTPEASISRYYLKAYPHLIQNMDFSSSAHFHCGTDHAHDPGQSHEHPLGYEHDHTHPGPWIDMESERIDVRAQWEKPFKGLDKIALSFTSSDYYHEENDHEVERLDKYTGRLQTINNKPGYFGNQGKNVRVEFHHTPVKDVSGLWGVQWQKQESFAHLPHEREEGQRYPLIANTNKQVSIFGLERWQANDKWALEFGTRFEKQSIPIDYREDKLDRYRPKPKCWDWGFSSGCLPAPNYEEPDLTTYKEKATSYSIGTTWDFKPDYRLSATYSHNERLPTPMELYYHGKHLATHSFEFGNIGLDKEKSDNLDLGISFFGDKWSYAVNAYHSRFKNYIYNENIYREGNLFMRRHNQAKADFYGLEGMVTYHMDSHAISLFGDLVRGKLKDLPNAYAKAYYCDGAYTTTKPEDTEENMQRCNYNYFTDDFNYSYEPIIAQPNMPTPRLPPARLGLRWQGDLSANWSADAEYTHVFGQNRISKLESATASYDMLNLGLDYHNHWGNLDYTLSLRANNVLDEKVYIHNSFLPFVPQMGRNFSLSATVKF</sequence>
<evidence type="ECO:0000256" key="4">
    <source>
        <dbReference type="ARBA" id="ARBA00022692"/>
    </source>
</evidence>
<keyword evidence="4 8" id="KW-0812">Transmembrane</keyword>
<evidence type="ECO:0000256" key="7">
    <source>
        <dbReference type="ARBA" id="ARBA00023237"/>
    </source>
</evidence>
<gene>
    <name evidence="13" type="ORF">NCTC9426_01363</name>
</gene>
<protein>
    <submittedName>
        <fullName evidence="13">Probable TonB-dependent receptor NMB0964</fullName>
    </submittedName>
</protein>
<dbReference type="InterPro" id="IPR000531">
    <property type="entry name" value="Beta-barrel_TonB"/>
</dbReference>
<dbReference type="GO" id="GO:0044718">
    <property type="term" value="P:siderophore transmembrane transport"/>
    <property type="evidence" value="ECO:0007669"/>
    <property type="project" value="TreeGrafter"/>
</dbReference>
<evidence type="ECO:0000259" key="11">
    <source>
        <dbReference type="Pfam" id="PF00593"/>
    </source>
</evidence>
<dbReference type="InterPro" id="IPR039426">
    <property type="entry name" value="TonB-dep_rcpt-like"/>
</dbReference>
<dbReference type="Gene3D" id="2.40.170.20">
    <property type="entry name" value="TonB-dependent receptor, beta-barrel domain"/>
    <property type="match status" value="1"/>
</dbReference>
<feature type="domain" description="TonB-dependent receptor-like beta-barrel" evidence="11">
    <location>
        <begin position="350"/>
        <end position="804"/>
    </location>
</feature>